<evidence type="ECO:0000313" key="2">
    <source>
        <dbReference type="Proteomes" id="UP001059380"/>
    </source>
</evidence>
<dbReference type="PROSITE" id="PS51257">
    <property type="entry name" value="PROKAR_LIPOPROTEIN"/>
    <property type="match status" value="1"/>
</dbReference>
<dbReference type="RefSeq" id="WP_260795571.1">
    <property type="nucleotide sequence ID" value="NZ_CP093313.1"/>
</dbReference>
<dbReference type="KEGG" id="orp:MOP44_08330"/>
<gene>
    <name evidence="1" type="ORF">MOP44_08330</name>
</gene>
<accession>A0A9J7BVW6</accession>
<dbReference type="EMBL" id="CP093313">
    <property type="protein sequence ID" value="UWZ85938.1"/>
    <property type="molecule type" value="Genomic_DNA"/>
</dbReference>
<dbReference type="AlphaFoldDB" id="A0A9J7BVW6"/>
<evidence type="ECO:0000313" key="1">
    <source>
        <dbReference type="EMBL" id="UWZ85938.1"/>
    </source>
</evidence>
<sequence>MRRDLFLAIAGFVILMGCGGTGNPPTNDTATPKWKAPYRLALTDQTRETSKTGVTLPAIGYTVATKDWERRAALVVRFDASGAMKPQPGGDRLIMAPVDIPGSGGNFPSEYMTSADKQLAKMFADRCMNGTVKINLAIVRSSIRPNAEDAEINSKLLSDWLPAEVVFKNPHPKC</sequence>
<reference evidence="1" key="1">
    <citation type="submission" date="2021-04" db="EMBL/GenBank/DDBJ databases">
        <title>Phylogenetic analysis of Acidobacteriaceae.</title>
        <authorList>
            <person name="Qiu L."/>
            <person name="Zhang Q."/>
        </authorList>
    </citation>
    <scope>NUCLEOTIDE SEQUENCE</scope>
    <source>
        <strain evidence="1">DSM 25168</strain>
    </source>
</reference>
<organism evidence="1 2">
    <name type="scientific">Occallatibacter riparius</name>
    <dbReference type="NCBI Taxonomy" id="1002689"/>
    <lineage>
        <taxon>Bacteria</taxon>
        <taxon>Pseudomonadati</taxon>
        <taxon>Acidobacteriota</taxon>
        <taxon>Terriglobia</taxon>
        <taxon>Terriglobales</taxon>
        <taxon>Acidobacteriaceae</taxon>
        <taxon>Occallatibacter</taxon>
    </lineage>
</organism>
<proteinExistence type="predicted"/>
<dbReference type="Proteomes" id="UP001059380">
    <property type="component" value="Chromosome"/>
</dbReference>
<protein>
    <submittedName>
        <fullName evidence="1">Uncharacterized protein</fullName>
    </submittedName>
</protein>
<keyword evidence="2" id="KW-1185">Reference proteome</keyword>
<name>A0A9J7BVW6_9BACT</name>